<gene>
    <name evidence="4" type="ORF">GD597_13535</name>
</gene>
<dbReference type="Gene3D" id="2.170.130.10">
    <property type="entry name" value="TonB-dependent receptor, plug domain"/>
    <property type="match status" value="1"/>
</dbReference>
<dbReference type="AlphaFoldDB" id="A0A8J8FEK2"/>
<comment type="caution">
    <text evidence="4">The sequence shown here is derived from an EMBL/GenBank/DDBJ whole genome shotgun (WGS) entry which is preliminary data.</text>
</comment>
<keyword evidence="2" id="KW-0732">Signal</keyword>
<evidence type="ECO:0000259" key="3">
    <source>
        <dbReference type="Pfam" id="PF07715"/>
    </source>
</evidence>
<keyword evidence="1" id="KW-0813">Transport</keyword>
<evidence type="ECO:0000313" key="5">
    <source>
        <dbReference type="Proteomes" id="UP000598971"/>
    </source>
</evidence>
<dbReference type="Pfam" id="PF07715">
    <property type="entry name" value="Plug"/>
    <property type="match status" value="1"/>
</dbReference>
<comment type="subcellular location">
    <subcellularLocation>
        <location evidence="1">Cell outer membrane</location>
        <topology evidence="1">Multi-pass membrane protein</topology>
    </subcellularLocation>
</comment>
<dbReference type="GO" id="GO:0009279">
    <property type="term" value="C:cell outer membrane"/>
    <property type="evidence" value="ECO:0007669"/>
    <property type="project" value="UniProtKB-SubCell"/>
</dbReference>
<feature type="domain" description="TonB-dependent receptor plug" evidence="3">
    <location>
        <begin position="595"/>
        <end position="700"/>
    </location>
</feature>
<evidence type="ECO:0000256" key="1">
    <source>
        <dbReference type="PROSITE-ProRule" id="PRU01360"/>
    </source>
</evidence>
<dbReference type="Gene3D" id="2.60.40.1930">
    <property type="match status" value="1"/>
</dbReference>
<keyword evidence="5" id="KW-1185">Reference proteome</keyword>
<keyword evidence="4" id="KW-0675">Receptor</keyword>
<organism evidence="4 5">
    <name type="scientific">Limnovirga soli</name>
    <dbReference type="NCBI Taxonomy" id="2656915"/>
    <lineage>
        <taxon>Bacteria</taxon>
        <taxon>Pseudomonadati</taxon>
        <taxon>Bacteroidota</taxon>
        <taxon>Chitinophagia</taxon>
        <taxon>Chitinophagales</taxon>
        <taxon>Chitinophagaceae</taxon>
        <taxon>Limnovirga</taxon>
    </lineage>
</organism>
<dbReference type="RefSeq" id="WP_171608430.1">
    <property type="nucleotide sequence ID" value="NZ_WHPF01000009.1"/>
</dbReference>
<name>A0A8J8FEK2_9BACT</name>
<keyword evidence="1" id="KW-0998">Cell outer membrane</keyword>
<protein>
    <submittedName>
        <fullName evidence="4">TonB-dependent receptor plug domain-containing protein</fullName>
    </submittedName>
</protein>
<evidence type="ECO:0000256" key="2">
    <source>
        <dbReference type="SAM" id="SignalP"/>
    </source>
</evidence>
<dbReference type="Proteomes" id="UP000598971">
    <property type="component" value="Unassembled WGS sequence"/>
</dbReference>
<keyword evidence="1" id="KW-0472">Membrane</keyword>
<keyword evidence="1" id="KW-1134">Transmembrane beta strand</keyword>
<dbReference type="InterPro" id="IPR012910">
    <property type="entry name" value="Plug_dom"/>
</dbReference>
<dbReference type="EMBL" id="WHPF01000009">
    <property type="protein sequence ID" value="NNV56488.1"/>
    <property type="molecule type" value="Genomic_DNA"/>
</dbReference>
<proteinExistence type="inferred from homology"/>
<keyword evidence="1" id="KW-0812">Transmembrane</keyword>
<feature type="chain" id="PRO_5035325822" evidence="2">
    <location>
        <begin position="21"/>
        <end position="807"/>
    </location>
</feature>
<comment type="similarity">
    <text evidence="1">Belongs to the TonB-dependent receptor family.</text>
</comment>
<reference evidence="4" key="1">
    <citation type="submission" date="2019-10" db="EMBL/GenBank/DDBJ databases">
        <title>Draft genome sequence of Panacibacter sp. KCS-6.</title>
        <authorList>
            <person name="Yim K.J."/>
        </authorList>
    </citation>
    <scope>NUCLEOTIDE SEQUENCE</scope>
    <source>
        <strain evidence="4">KCS-6</strain>
    </source>
</reference>
<dbReference type="SUPFAM" id="SSF56935">
    <property type="entry name" value="Porins"/>
    <property type="match status" value="1"/>
</dbReference>
<dbReference type="InterPro" id="IPR037066">
    <property type="entry name" value="Plug_dom_sf"/>
</dbReference>
<evidence type="ECO:0000313" key="4">
    <source>
        <dbReference type="EMBL" id="NNV56488.1"/>
    </source>
</evidence>
<sequence>MKYKTLLVLLLLIGFCSVKAQQSNQNILDSFSGKFVTAIRTHESQRAYLVTDKSVFAPGETIWFNTFLVNNISQRINTKSNFLFVDLVNQEDSVIKVLVLDAANQQLNCNIVLPDSLAAGYYWLRAYTRQMAEVDNSGISVIPIYVADKKNNPKLPSVLPKNINTQDAPIISFYPEGGAIMTNVNSTVALKATDKNGIPLAINITVKDNFDTTVANCTSNAYGLAKFSFEPSGYRKYKAIINWNGAPISYALPEFNFFAGQIAVTQQPAGLKLRVLLEDSIYKKNAVTYIVGITKDSLVFASIGKGLYEVYVSKDKIPDGISTFYLFDKDFNILSERSVYIKNNNLHITVSTDKAQYTKRDKVTFNIAITDATKHLIPSLFSIAVTDTLTVSLNEQCTFKGLPYSAQDINNMLLAENECLTEEETDLLMYLKTDTYAILHATLNKKNYAEADSLLYITGTAFNTKSKAPLANKVLTLLSNLNNPVLYTDTTNENGHFLFPVINYADSTQFAVQTQNLNGRPDNALIIIDKPSYPILQTPLVLKHYLPLQTKAIKKFITTYYNEEQINWNTEEPLTPVKVKYTKKINYDITKRVSSYSTILSADELDGRTSLGLALLRVAGIHMMGGLLVMDGPTSTNGFAEPLLVVDGASVSPPPATSSVGSYSGIVEYLNGISPIDVDFIEILRGAEAANYGVRGGNGVIIVNTLSKKREVNFGSADANLTKFYGKGISNPVLFPVVDYAPKDKKTIAIPDTRSTLFWNGNYVSDNAHNATITFYTSDVPATYKATVRGVTIHGDIIYKTIIFQSK</sequence>
<accession>A0A8J8FEK2</accession>
<dbReference type="InterPro" id="IPR039426">
    <property type="entry name" value="TonB-dep_rcpt-like"/>
</dbReference>
<feature type="signal peptide" evidence="2">
    <location>
        <begin position="1"/>
        <end position="20"/>
    </location>
</feature>
<dbReference type="PROSITE" id="PS52016">
    <property type="entry name" value="TONB_DEPENDENT_REC_3"/>
    <property type="match status" value="1"/>
</dbReference>